<keyword evidence="6 7" id="KW-0998">Cell outer membrane</keyword>
<dbReference type="InterPro" id="IPR037066">
    <property type="entry name" value="Plug_dom_sf"/>
</dbReference>
<dbReference type="EMBL" id="CAIJDP010000075">
    <property type="protein sequence ID" value="CAD0006069.1"/>
    <property type="molecule type" value="Genomic_DNA"/>
</dbReference>
<dbReference type="Gene3D" id="2.60.40.1120">
    <property type="entry name" value="Carboxypeptidase-like, regulatory domain"/>
    <property type="match status" value="1"/>
</dbReference>
<keyword evidence="5 7" id="KW-0472">Membrane</keyword>
<dbReference type="NCBIfam" id="TIGR04056">
    <property type="entry name" value="OMP_RagA_SusC"/>
    <property type="match status" value="1"/>
</dbReference>
<dbReference type="GO" id="GO:0009279">
    <property type="term" value="C:cell outer membrane"/>
    <property type="evidence" value="ECO:0007669"/>
    <property type="project" value="UniProtKB-SubCell"/>
</dbReference>
<feature type="signal peptide" evidence="8">
    <location>
        <begin position="1"/>
        <end position="32"/>
    </location>
</feature>
<dbReference type="NCBIfam" id="TIGR04057">
    <property type="entry name" value="SusC_RagA_signa"/>
    <property type="match status" value="1"/>
</dbReference>
<reference evidence="10 11" key="1">
    <citation type="submission" date="2020-06" db="EMBL/GenBank/DDBJ databases">
        <authorList>
            <person name="Criscuolo A."/>
        </authorList>
    </citation>
    <scope>NUCLEOTIDE SEQUENCE [LARGE SCALE GENOMIC DNA]</scope>
    <source>
        <strain evidence="11">CIP 111411</strain>
    </source>
</reference>
<evidence type="ECO:0000256" key="5">
    <source>
        <dbReference type="ARBA" id="ARBA00023136"/>
    </source>
</evidence>
<keyword evidence="3 7" id="KW-1134">Transmembrane beta strand</keyword>
<dbReference type="SUPFAM" id="SSF56935">
    <property type="entry name" value="Porins"/>
    <property type="match status" value="1"/>
</dbReference>
<dbReference type="PROSITE" id="PS52016">
    <property type="entry name" value="TONB_DEPENDENT_REC_3"/>
    <property type="match status" value="1"/>
</dbReference>
<dbReference type="InterPro" id="IPR036942">
    <property type="entry name" value="Beta-barrel_TonB_sf"/>
</dbReference>
<organism evidence="10 11">
    <name type="scientific">Flavobacterium salmonis</name>
    <dbReference type="NCBI Taxonomy" id="2654844"/>
    <lineage>
        <taxon>Bacteria</taxon>
        <taxon>Pseudomonadati</taxon>
        <taxon>Bacteroidota</taxon>
        <taxon>Flavobacteriia</taxon>
        <taxon>Flavobacteriales</taxon>
        <taxon>Flavobacteriaceae</taxon>
        <taxon>Flavobacterium</taxon>
    </lineage>
</organism>
<evidence type="ECO:0000256" key="4">
    <source>
        <dbReference type="ARBA" id="ARBA00022692"/>
    </source>
</evidence>
<evidence type="ECO:0000259" key="9">
    <source>
        <dbReference type="Pfam" id="PF07715"/>
    </source>
</evidence>
<comment type="caution">
    <text evidence="10">The sequence shown here is derived from an EMBL/GenBank/DDBJ whole genome shotgun (WGS) entry which is preliminary data.</text>
</comment>
<gene>
    <name evidence="10" type="ORF">FLAT13_03111</name>
</gene>
<dbReference type="Gene3D" id="2.40.170.20">
    <property type="entry name" value="TonB-dependent receptor, beta-barrel domain"/>
    <property type="match status" value="1"/>
</dbReference>
<comment type="similarity">
    <text evidence="7">Belongs to the TonB-dependent receptor family.</text>
</comment>
<dbReference type="InterPro" id="IPR039426">
    <property type="entry name" value="TonB-dep_rcpt-like"/>
</dbReference>
<comment type="subcellular location">
    <subcellularLocation>
        <location evidence="1 7">Cell outer membrane</location>
        <topology evidence="1 7">Multi-pass membrane protein</topology>
    </subcellularLocation>
</comment>
<dbReference type="InterPro" id="IPR008969">
    <property type="entry name" value="CarboxyPept-like_regulatory"/>
</dbReference>
<dbReference type="InterPro" id="IPR023997">
    <property type="entry name" value="TonB-dep_OMP_SusC/RagA_CS"/>
</dbReference>
<dbReference type="InterPro" id="IPR023996">
    <property type="entry name" value="TonB-dep_OMP_SusC/RagA"/>
</dbReference>
<feature type="chain" id="PRO_5027810081" evidence="8">
    <location>
        <begin position="33"/>
        <end position="1002"/>
    </location>
</feature>
<keyword evidence="8" id="KW-0732">Signal</keyword>
<evidence type="ECO:0000256" key="3">
    <source>
        <dbReference type="ARBA" id="ARBA00022452"/>
    </source>
</evidence>
<dbReference type="Pfam" id="PF13715">
    <property type="entry name" value="CarbopepD_reg_2"/>
    <property type="match status" value="1"/>
</dbReference>
<evidence type="ECO:0000313" key="10">
    <source>
        <dbReference type="EMBL" id="CAD0006069.1"/>
    </source>
</evidence>
<dbReference type="SUPFAM" id="SSF49464">
    <property type="entry name" value="Carboxypeptidase regulatory domain-like"/>
    <property type="match status" value="1"/>
</dbReference>
<evidence type="ECO:0000256" key="8">
    <source>
        <dbReference type="SAM" id="SignalP"/>
    </source>
</evidence>
<dbReference type="RefSeq" id="WP_180909501.1">
    <property type="nucleotide sequence ID" value="NZ_CAIJDP010000075.1"/>
</dbReference>
<keyword evidence="11" id="KW-1185">Reference proteome</keyword>
<dbReference type="Gene3D" id="2.170.130.10">
    <property type="entry name" value="TonB-dependent receptor, plug domain"/>
    <property type="match status" value="1"/>
</dbReference>
<protein>
    <submittedName>
        <fullName evidence="10">SusC/RagA family protein</fullName>
    </submittedName>
</protein>
<sequence>MNNYSFVKSWAVSLLPKIISILSLLAITASHAQTTTVKGTITDTNGTMLGVTVLVKGTNTGTLTNETGQYQITAKPTDTLVFSYMGYKTIERPIASQTTINLSLQEDTTTLQEVILNAGYYSVKEKERTGSIAKITAKDIETQPIANVLATMQGRMTGVSITQETGSAGGGFNIRIRGTNSIRTEGNEPLYIVNGMPYASQSLGSTNLISGILPNANNPLNNINPADIESIEVLKDADATAIYGSRGANGVVLITTKKGKQGKTQFAAQASTTIGTITRKLDLLNTSQYLAMREEAFANDGMETIPESAYDSNGTWDENRYTDWQKKLIGGTAIITNYQGTISGGSSQTQYLISGTIRKETTVYPGENKYKRGVVNASINHTSENNKFNLLFSSNYSADKNTLPGVDLTKYAYTLAPNAPALYQEDGTLNWENGTFDNPLGFLNGKYQSNTNNLISNLQLSYKLLPNLELKSNVGYTDTRMVEVRTIPTTVYNPFDVITNDMATLYLNNSNRQSWIMEPQLNWNKEWNKIKVNVLLGTTFQNNLSQQLVQSGSGFTSNALIHNMAAAANRSILNHQEIVYKYNAFFGRMNLNWEDKYILNLTGRRDGSSRFGPGNRFANFGAMGAAWIFSNEAMFKNQDYIVSFGKIRASIGTSGNDQIGDYQFLDTYNVTSNNYQGIIGLEPARLFNPNFGWETNKKIELALELGLWNDNVFLTTAYFSNRSSNQLVGVPLPATTGFPSIQENFDATVQNTGLEIDIRTVNLKGSNFKWVTTLNFTQPKNELIEFKNLEASTYANALVIGQPLNIIKLYNLTGINPETGVYEFQDVDNDGQIAAPNDRQVIGNLNPDWFGGLGNQINYKNWELDVLFQFVKQQGRNFGYFFPVPGSFSNQPVEILHHGAENGTTAASQLYTSGTNPDAVQAFSRYTDSNASVSDASFVRLKSLSISYKLPAHWTKSFSGSIYLQGQNLLTFTKYRGADPENQTSGYLPPLRQWTIGLQFNL</sequence>
<evidence type="ECO:0000313" key="11">
    <source>
        <dbReference type="Proteomes" id="UP000530060"/>
    </source>
</evidence>
<dbReference type="Pfam" id="PF07715">
    <property type="entry name" value="Plug"/>
    <property type="match status" value="1"/>
</dbReference>
<keyword evidence="2 7" id="KW-0813">Transport</keyword>
<dbReference type="InterPro" id="IPR012910">
    <property type="entry name" value="Plug_dom"/>
</dbReference>
<dbReference type="Proteomes" id="UP000530060">
    <property type="component" value="Unassembled WGS sequence"/>
</dbReference>
<evidence type="ECO:0000256" key="1">
    <source>
        <dbReference type="ARBA" id="ARBA00004571"/>
    </source>
</evidence>
<accession>A0A6V6Z3A8</accession>
<evidence type="ECO:0000256" key="2">
    <source>
        <dbReference type="ARBA" id="ARBA00022448"/>
    </source>
</evidence>
<dbReference type="AlphaFoldDB" id="A0A6V6Z3A8"/>
<proteinExistence type="inferred from homology"/>
<evidence type="ECO:0000256" key="7">
    <source>
        <dbReference type="PROSITE-ProRule" id="PRU01360"/>
    </source>
</evidence>
<feature type="domain" description="TonB-dependent receptor plug" evidence="9">
    <location>
        <begin position="126"/>
        <end position="251"/>
    </location>
</feature>
<name>A0A6V6Z3A8_9FLAO</name>
<keyword evidence="4 7" id="KW-0812">Transmembrane</keyword>
<evidence type="ECO:0000256" key="6">
    <source>
        <dbReference type="ARBA" id="ARBA00023237"/>
    </source>
</evidence>